<evidence type="ECO:0000313" key="1">
    <source>
        <dbReference type="EMBL" id="PHV70542.1"/>
    </source>
</evidence>
<organism evidence="1 2">
    <name type="scientific">Sporanaerobium hydrogeniformans</name>
    <dbReference type="NCBI Taxonomy" id="3072179"/>
    <lineage>
        <taxon>Bacteria</taxon>
        <taxon>Bacillati</taxon>
        <taxon>Bacillota</taxon>
        <taxon>Clostridia</taxon>
        <taxon>Lachnospirales</taxon>
        <taxon>Lachnospiraceae</taxon>
        <taxon>Sporanaerobium</taxon>
    </lineage>
</organism>
<protein>
    <submittedName>
        <fullName evidence="1">Cyclic nucleotide-binding protein</fullName>
    </submittedName>
</protein>
<accession>A0AC61DBX9</accession>
<name>A0AC61DBX9_9FIRM</name>
<proteinExistence type="predicted"/>
<keyword evidence="2" id="KW-1185">Reference proteome</keyword>
<gene>
    <name evidence="1" type="ORF">CS063_09570</name>
</gene>
<dbReference type="EMBL" id="PEDL01000009">
    <property type="protein sequence ID" value="PHV70542.1"/>
    <property type="molecule type" value="Genomic_DNA"/>
</dbReference>
<sequence length="212" mass="24614">MKLLEELKKDYAFLNTLSEEVQHIIEQSLCERKYKAGYKLINSEQVCCGFSFILQGTLRVYRINEEGREVTLYRLKKGDSCFMTILCALTHQPTFAFAEVEEEAILAIVPISIFEHYLLNDVNYLKYSFQNLYGKFDSVVNTLEKITFDSIEKRILDYLDAYKEHSKTNIIYTTHEKLAIDIGSSREVVSRILKGFEKKGIVALERGKIRIL</sequence>
<dbReference type="Proteomes" id="UP000224460">
    <property type="component" value="Unassembled WGS sequence"/>
</dbReference>
<comment type="caution">
    <text evidence="1">The sequence shown here is derived from an EMBL/GenBank/DDBJ whole genome shotgun (WGS) entry which is preliminary data.</text>
</comment>
<evidence type="ECO:0000313" key="2">
    <source>
        <dbReference type="Proteomes" id="UP000224460"/>
    </source>
</evidence>
<reference evidence="1" key="1">
    <citation type="submission" date="2017-10" db="EMBL/GenBank/DDBJ databases">
        <title>Genome sequence of cellulolytic Lachnospiraceae bacterium XHS1971 isolated from hotspring sediment.</title>
        <authorList>
            <person name="Vasudevan G."/>
            <person name="Joshi A.J."/>
            <person name="Hivarkar S."/>
            <person name="Lanjekar V.B."/>
            <person name="Dhakephalkar P.K."/>
            <person name="Dagar S."/>
        </authorList>
    </citation>
    <scope>NUCLEOTIDE SEQUENCE</scope>
    <source>
        <strain evidence="1">XHS1971</strain>
    </source>
</reference>